<feature type="transmembrane region" description="Helical" evidence="1">
    <location>
        <begin position="167"/>
        <end position="185"/>
    </location>
</feature>
<gene>
    <name evidence="2" type="ORF">GCM10009858_37810</name>
</gene>
<feature type="transmembrane region" description="Helical" evidence="1">
    <location>
        <begin position="53"/>
        <end position="72"/>
    </location>
</feature>
<organism evidence="2 3">
    <name type="scientific">Terrabacter carboxydivorans</name>
    <dbReference type="NCBI Taxonomy" id="619730"/>
    <lineage>
        <taxon>Bacteria</taxon>
        <taxon>Bacillati</taxon>
        <taxon>Actinomycetota</taxon>
        <taxon>Actinomycetes</taxon>
        <taxon>Micrococcales</taxon>
        <taxon>Intrasporangiaceae</taxon>
        <taxon>Terrabacter</taxon>
    </lineage>
</organism>
<name>A0ABP5ZJ27_9MICO</name>
<reference evidence="3" key="1">
    <citation type="journal article" date="2019" name="Int. J. Syst. Evol. Microbiol.">
        <title>The Global Catalogue of Microorganisms (GCM) 10K type strain sequencing project: providing services to taxonomists for standard genome sequencing and annotation.</title>
        <authorList>
            <consortium name="The Broad Institute Genomics Platform"/>
            <consortium name="The Broad Institute Genome Sequencing Center for Infectious Disease"/>
            <person name="Wu L."/>
            <person name="Ma J."/>
        </authorList>
    </citation>
    <scope>NUCLEOTIDE SEQUENCE [LARGE SCALE GENOMIC DNA]</scope>
    <source>
        <strain evidence="3">JCM 16259</strain>
    </source>
</reference>
<evidence type="ECO:0000313" key="3">
    <source>
        <dbReference type="Proteomes" id="UP001500730"/>
    </source>
</evidence>
<keyword evidence="1" id="KW-1133">Transmembrane helix</keyword>
<sequence>MRFGQSRGGLGVGRSNLQGLDRAASQAVDATPVADGVVGQGDPRPGGVRRRGLLVGLLVMGVGLLCAVLYGSTASTTQAYADGHIVRGTVFAVDRHLTTRHARTYLTCTAEVGFTFGRAATVASTYGTLEQCNMKGQQVDVSVRGSDPATARVVLPSAPTGLMIGQYFAWAWTALGAWIFLATLLRRGRPVPDRPSSTSR</sequence>
<dbReference type="Proteomes" id="UP001500730">
    <property type="component" value="Unassembled WGS sequence"/>
</dbReference>
<evidence type="ECO:0008006" key="4">
    <source>
        <dbReference type="Google" id="ProtNLM"/>
    </source>
</evidence>
<accession>A0ABP5ZJ27</accession>
<keyword evidence="3" id="KW-1185">Reference proteome</keyword>
<evidence type="ECO:0000256" key="1">
    <source>
        <dbReference type="SAM" id="Phobius"/>
    </source>
</evidence>
<proteinExistence type="predicted"/>
<dbReference type="EMBL" id="BAAARE010000019">
    <property type="protein sequence ID" value="GAA2496058.1"/>
    <property type="molecule type" value="Genomic_DNA"/>
</dbReference>
<keyword evidence="1" id="KW-0812">Transmembrane</keyword>
<evidence type="ECO:0000313" key="2">
    <source>
        <dbReference type="EMBL" id="GAA2496058.1"/>
    </source>
</evidence>
<protein>
    <recommendedName>
        <fullName evidence="4">DUF3592 domain-containing protein</fullName>
    </recommendedName>
</protein>
<keyword evidence="1" id="KW-0472">Membrane</keyword>
<comment type="caution">
    <text evidence="2">The sequence shown here is derived from an EMBL/GenBank/DDBJ whole genome shotgun (WGS) entry which is preliminary data.</text>
</comment>